<evidence type="ECO:0000256" key="4">
    <source>
        <dbReference type="ARBA" id="ARBA00023157"/>
    </source>
</evidence>
<evidence type="ECO:0000313" key="8">
    <source>
        <dbReference type="Proteomes" id="UP000267096"/>
    </source>
</evidence>
<accession>A0A0M3KD83</accession>
<dbReference type="SUPFAM" id="SSF53474">
    <property type="entry name" value="alpha/beta-Hydrolases"/>
    <property type="match status" value="1"/>
</dbReference>
<dbReference type="PANTHER" id="PTHR43918:SF4">
    <property type="entry name" value="CARBOXYLIC ESTER HYDROLASE"/>
    <property type="match status" value="1"/>
</dbReference>
<dbReference type="GO" id="GO:0019695">
    <property type="term" value="P:choline metabolic process"/>
    <property type="evidence" value="ECO:0007669"/>
    <property type="project" value="TreeGrafter"/>
</dbReference>
<dbReference type="EMBL" id="UYRR01035343">
    <property type="protein sequence ID" value="VDK64347.1"/>
    <property type="molecule type" value="Genomic_DNA"/>
</dbReference>
<evidence type="ECO:0000256" key="3">
    <source>
        <dbReference type="ARBA" id="ARBA00022801"/>
    </source>
</evidence>
<dbReference type="GO" id="GO:0005615">
    <property type="term" value="C:extracellular space"/>
    <property type="evidence" value="ECO:0007669"/>
    <property type="project" value="TreeGrafter"/>
</dbReference>
<keyword evidence="2" id="KW-0719">Serine esterase</keyword>
<dbReference type="GO" id="GO:0006581">
    <property type="term" value="P:acetylcholine catabolic process"/>
    <property type="evidence" value="ECO:0007669"/>
    <property type="project" value="TreeGrafter"/>
</dbReference>
<dbReference type="InterPro" id="IPR019826">
    <property type="entry name" value="Carboxylesterase_B_AS"/>
</dbReference>
<dbReference type="Gene3D" id="3.40.50.1820">
    <property type="entry name" value="alpha/beta hydrolase"/>
    <property type="match status" value="1"/>
</dbReference>
<keyword evidence="8" id="KW-1185">Reference proteome</keyword>
<evidence type="ECO:0000256" key="5">
    <source>
        <dbReference type="RuleBase" id="RU361235"/>
    </source>
</evidence>
<sequence length="361" mass="40691">MWNANTENSEDCLYSNIWAPANAKYVILLGHLFIQNSVHTFTYQETLKLALECLLNGFTCSNLPVMIWVYGGGFFYGSPSLILYDGKALALTGNVVVVNINYRVGPFGFLYLGNEGAPGNMGLLDQQMAIKWVRDNIANFGGDPSKITLFGESAGAASIVAQMIAPDSQGLFKNVILQSGTLTNKWAMNSPARALEKSHDLVKRSKCEKDVVSETVECLRALTSEQVIDAEMWNIVTFMEFPFVPVSKDPNFFKEKDGFVALQTGDYDKTINILAGFNRDEGNFWAIYNFVDDFYKPEKPELTWKRFQQHSLHKGRLDVVVLQLNQVIGDYFFTCDLLWLTDQMKNGPGQVYVYYFTQPSR</sequence>
<dbReference type="PANTHER" id="PTHR43918">
    <property type="entry name" value="ACETYLCHOLINESTERASE"/>
    <property type="match status" value="1"/>
</dbReference>
<evidence type="ECO:0000256" key="2">
    <source>
        <dbReference type="ARBA" id="ARBA00022487"/>
    </source>
</evidence>
<dbReference type="EC" id="3.1.1.-" evidence="5"/>
<proteinExistence type="inferred from homology"/>
<organism evidence="9">
    <name type="scientific">Anisakis simplex</name>
    <name type="common">Herring worm</name>
    <dbReference type="NCBI Taxonomy" id="6269"/>
    <lineage>
        <taxon>Eukaryota</taxon>
        <taxon>Metazoa</taxon>
        <taxon>Ecdysozoa</taxon>
        <taxon>Nematoda</taxon>
        <taxon>Chromadorea</taxon>
        <taxon>Rhabditida</taxon>
        <taxon>Spirurina</taxon>
        <taxon>Ascaridomorpha</taxon>
        <taxon>Ascaridoidea</taxon>
        <taxon>Anisakidae</taxon>
        <taxon>Anisakis</taxon>
        <taxon>Anisakis simplex complex</taxon>
    </lineage>
</organism>
<keyword evidence="3 5" id="KW-0378">Hydrolase</keyword>
<dbReference type="PRINTS" id="PR00878">
    <property type="entry name" value="CHOLNESTRASE"/>
</dbReference>
<dbReference type="OrthoDB" id="19653at2759"/>
<evidence type="ECO:0000313" key="9">
    <source>
        <dbReference type="WBParaSite" id="ASIM_0001893501-mRNA-1"/>
    </source>
</evidence>
<dbReference type="PROSITE" id="PS00122">
    <property type="entry name" value="CARBOXYLESTERASE_B_1"/>
    <property type="match status" value="1"/>
</dbReference>
<protein>
    <recommendedName>
        <fullName evidence="5">Carboxylic ester hydrolase</fullName>
        <ecNumber evidence="5">3.1.1.-</ecNumber>
    </recommendedName>
</protein>
<dbReference type="GO" id="GO:0003990">
    <property type="term" value="F:acetylcholinesterase activity"/>
    <property type="evidence" value="ECO:0007669"/>
    <property type="project" value="TreeGrafter"/>
</dbReference>
<feature type="domain" description="Carboxylesterase type B" evidence="6">
    <location>
        <begin position="6"/>
        <end position="360"/>
    </location>
</feature>
<dbReference type="Pfam" id="PF00135">
    <property type="entry name" value="COesterase"/>
    <property type="match status" value="1"/>
</dbReference>
<dbReference type="InterPro" id="IPR050654">
    <property type="entry name" value="AChE-related_enzymes"/>
</dbReference>
<evidence type="ECO:0000256" key="1">
    <source>
        <dbReference type="ARBA" id="ARBA00005964"/>
    </source>
</evidence>
<dbReference type="InterPro" id="IPR000997">
    <property type="entry name" value="Cholinesterase"/>
</dbReference>
<reference evidence="9" key="1">
    <citation type="submission" date="2017-02" db="UniProtKB">
        <authorList>
            <consortium name="WormBaseParasite"/>
        </authorList>
    </citation>
    <scope>IDENTIFICATION</scope>
</reference>
<dbReference type="GO" id="GO:0005886">
    <property type="term" value="C:plasma membrane"/>
    <property type="evidence" value="ECO:0007669"/>
    <property type="project" value="TreeGrafter"/>
</dbReference>
<gene>
    <name evidence="7" type="ORF">ASIM_LOCUS18331</name>
</gene>
<dbReference type="AlphaFoldDB" id="A0A0M3KD83"/>
<name>A0A0M3KD83_ANISI</name>
<keyword evidence="4" id="KW-1015">Disulfide bond</keyword>
<dbReference type="Proteomes" id="UP000267096">
    <property type="component" value="Unassembled WGS sequence"/>
</dbReference>
<dbReference type="WBParaSite" id="ASIM_0001893501-mRNA-1">
    <property type="protein sequence ID" value="ASIM_0001893501-mRNA-1"/>
    <property type="gene ID" value="ASIM_0001893501"/>
</dbReference>
<dbReference type="InterPro" id="IPR002018">
    <property type="entry name" value="CarbesteraseB"/>
</dbReference>
<dbReference type="InterPro" id="IPR029058">
    <property type="entry name" value="AB_hydrolase_fold"/>
</dbReference>
<evidence type="ECO:0000259" key="6">
    <source>
        <dbReference type="Pfam" id="PF00135"/>
    </source>
</evidence>
<comment type="similarity">
    <text evidence="1 5">Belongs to the type-B carboxylesterase/lipase family.</text>
</comment>
<reference evidence="7 8" key="2">
    <citation type="submission" date="2018-11" db="EMBL/GenBank/DDBJ databases">
        <authorList>
            <consortium name="Pathogen Informatics"/>
        </authorList>
    </citation>
    <scope>NUCLEOTIDE SEQUENCE [LARGE SCALE GENOMIC DNA]</scope>
</reference>
<evidence type="ECO:0000313" key="7">
    <source>
        <dbReference type="EMBL" id="VDK64347.1"/>
    </source>
</evidence>